<accession>A0A1E5VYW8</accession>
<protein>
    <recommendedName>
        <fullName evidence="1">DUF7595 domain-containing protein</fullName>
    </recommendedName>
</protein>
<comment type="caution">
    <text evidence="2">The sequence shown here is derived from an EMBL/GenBank/DDBJ whole genome shotgun (WGS) entry which is preliminary data.</text>
</comment>
<dbReference type="AlphaFoldDB" id="A0A1E5VYW8"/>
<feature type="domain" description="DUF7595" evidence="1">
    <location>
        <begin position="171"/>
        <end position="249"/>
    </location>
</feature>
<dbReference type="OrthoDB" id="686822at2759"/>
<dbReference type="PANTHER" id="PTHR35828">
    <property type="entry name" value="OS08G0203800 PROTEIN-RELATED"/>
    <property type="match status" value="1"/>
</dbReference>
<dbReference type="InterPro" id="IPR056016">
    <property type="entry name" value="DUF7595"/>
</dbReference>
<dbReference type="EMBL" id="LWDX02025895">
    <property type="protein sequence ID" value="OEL30312.1"/>
    <property type="molecule type" value="Genomic_DNA"/>
</dbReference>
<proteinExistence type="predicted"/>
<dbReference type="Pfam" id="PF24523">
    <property type="entry name" value="DUF7595"/>
    <property type="match status" value="2"/>
</dbReference>
<reference evidence="2 3" key="1">
    <citation type="submission" date="2016-09" db="EMBL/GenBank/DDBJ databases">
        <title>The draft genome of Dichanthelium oligosanthes: A C3 panicoid grass species.</title>
        <authorList>
            <person name="Studer A.J."/>
            <person name="Schnable J.C."/>
            <person name="Brutnell T.P."/>
        </authorList>
    </citation>
    <scope>NUCLEOTIDE SEQUENCE [LARGE SCALE GENOMIC DNA]</scope>
    <source>
        <strain evidence="3">cv. Kellogg 1175</strain>
        <tissue evidence="2">Leaf</tissue>
    </source>
</reference>
<evidence type="ECO:0000313" key="3">
    <source>
        <dbReference type="Proteomes" id="UP000095767"/>
    </source>
</evidence>
<evidence type="ECO:0000313" key="2">
    <source>
        <dbReference type="EMBL" id="OEL30312.1"/>
    </source>
</evidence>
<name>A0A1E5VYW8_9POAL</name>
<dbReference type="Proteomes" id="UP000095767">
    <property type="component" value="Unassembled WGS sequence"/>
</dbReference>
<keyword evidence="3" id="KW-1185">Reference proteome</keyword>
<sequence length="287" mass="30586">MPSRRCPRRTRSHGVGLLAAVHAGYDPAALLGVSYASPDDNDIVRASWRLRFDTGLLRSFELVSSCAGLLVLWRHEAKAEPELRVCNTFTGHVACLPYMDEDDGKGGNAGIYRPALLSVDDAGRSFELLVMDGCLRTCIFSSKGGNGKCGAIRLVKPPPEDNSWCFVNQTVHADEAQATAVEPPQGYLGSIGNCSLATTADGKLSMFVREPEVISMWTLSAEGCSREAVISKQGINQQVILAWTRARRSAGAWGSGRGAGPCPLGWTKKASVLRLGAEHGTTGGVAP</sequence>
<gene>
    <name evidence="2" type="ORF">BAE44_0008674</name>
</gene>
<dbReference type="PANTHER" id="PTHR35828:SF28">
    <property type="entry name" value="F-BOX DOMAIN CONTAINING PROTEIN"/>
    <property type="match status" value="1"/>
</dbReference>
<feature type="domain" description="DUF7595" evidence="1">
    <location>
        <begin position="48"/>
        <end position="122"/>
    </location>
</feature>
<dbReference type="STRING" id="888268.A0A1E5VYW8"/>
<evidence type="ECO:0000259" key="1">
    <source>
        <dbReference type="Pfam" id="PF24523"/>
    </source>
</evidence>
<organism evidence="2 3">
    <name type="scientific">Dichanthelium oligosanthes</name>
    <dbReference type="NCBI Taxonomy" id="888268"/>
    <lineage>
        <taxon>Eukaryota</taxon>
        <taxon>Viridiplantae</taxon>
        <taxon>Streptophyta</taxon>
        <taxon>Embryophyta</taxon>
        <taxon>Tracheophyta</taxon>
        <taxon>Spermatophyta</taxon>
        <taxon>Magnoliopsida</taxon>
        <taxon>Liliopsida</taxon>
        <taxon>Poales</taxon>
        <taxon>Poaceae</taxon>
        <taxon>PACMAD clade</taxon>
        <taxon>Panicoideae</taxon>
        <taxon>Panicodae</taxon>
        <taxon>Paniceae</taxon>
        <taxon>Dichantheliinae</taxon>
        <taxon>Dichanthelium</taxon>
    </lineage>
</organism>